<protein>
    <submittedName>
        <fullName evidence="1">Uncharacterized protein</fullName>
    </submittedName>
</protein>
<dbReference type="HOGENOM" id="CLU_3213501_0_0_4"/>
<dbReference type="Proteomes" id="UP000001812">
    <property type="component" value="Chromosome II"/>
</dbReference>
<sequence>MPRRRAAQAIPDINLTEFFQFNYVIDEGRHSNLAETAANFRAID</sequence>
<reference evidence="1" key="1">
    <citation type="submission" date="2009-05" db="EMBL/GenBank/DDBJ databases">
        <authorList>
            <person name="Harkins D.M."/>
            <person name="DeShazer D."/>
            <person name="Woods D.E."/>
            <person name="Brinkac L.M."/>
            <person name="Brown K.A."/>
            <person name="Hung G.C."/>
            <person name="Tuanyok A."/>
            <person name="Zhang B."/>
            <person name="Nierman W.C."/>
        </authorList>
    </citation>
    <scope>NUCLEOTIDE SEQUENCE [LARGE SCALE GENOMIC DNA]</scope>
    <source>
        <strain evidence="1">1710a</strain>
    </source>
</reference>
<gene>
    <name evidence="1" type="ORF">BURPS1710A_A1959</name>
</gene>
<accession>A0A0E1VQH1</accession>
<dbReference type="EMBL" id="CM000833">
    <property type="protein sequence ID" value="EET03068.1"/>
    <property type="molecule type" value="Genomic_DNA"/>
</dbReference>
<proteinExistence type="predicted"/>
<organism evidence="1">
    <name type="scientific">Burkholderia pseudomallei 1710a</name>
    <dbReference type="NCBI Taxonomy" id="320371"/>
    <lineage>
        <taxon>Bacteria</taxon>
        <taxon>Pseudomonadati</taxon>
        <taxon>Pseudomonadota</taxon>
        <taxon>Betaproteobacteria</taxon>
        <taxon>Burkholderiales</taxon>
        <taxon>Burkholderiaceae</taxon>
        <taxon>Burkholderia</taxon>
        <taxon>pseudomallei group</taxon>
    </lineage>
</organism>
<name>A0A0E1VQH1_BURPE</name>
<evidence type="ECO:0000313" key="1">
    <source>
        <dbReference type="EMBL" id="EET03068.1"/>
    </source>
</evidence>
<dbReference type="AlphaFoldDB" id="A0A0E1VQH1"/>